<dbReference type="GO" id="GO:0005886">
    <property type="term" value="C:plasma membrane"/>
    <property type="evidence" value="ECO:0007669"/>
    <property type="project" value="TreeGrafter"/>
</dbReference>
<dbReference type="KEGG" id="ace:Acel_1161"/>
<feature type="transmembrane region" description="Helical" evidence="1">
    <location>
        <begin position="88"/>
        <end position="108"/>
    </location>
</feature>
<dbReference type="InterPro" id="IPR029787">
    <property type="entry name" value="Nucleotide_cyclase"/>
</dbReference>
<dbReference type="SMART" id="SM00267">
    <property type="entry name" value="GGDEF"/>
    <property type="match status" value="1"/>
</dbReference>
<keyword evidence="1" id="KW-0812">Transmembrane</keyword>
<organism evidence="3 4">
    <name type="scientific">Acidothermus cellulolyticus (strain ATCC 43068 / DSM 8971 / 11B)</name>
    <dbReference type="NCBI Taxonomy" id="351607"/>
    <lineage>
        <taxon>Bacteria</taxon>
        <taxon>Bacillati</taxon>
        <taxon>Actinomycetota</taxon>
        <taxon>Actinomycetes</taxon>
        <taxon>Acidothermales</taxon>
        <taxon>Acidothermaceae</taxon>
        <taxon>Acidothermus</taxon>
    </lineage>
</organism>
<dbReference type="EMBL" id="CP000481">
    <property type="protein sequence ID" value="ABK52933.1"/>
    <property type="molecule type" value="Genomic_DNA"/>
</dbReference>
<dbReference type="Pfam" id="PF00990">
    <property type="entry name" value="GGDEF"/>
    <property type="match status" value="1"/>
</dbReference>
<dbReference type="PANTHER" id="PTHR45138:SF9">
    <property type="entry name" value="DIGUANYLATE CYCLASE DGCM-RELATED"/>
    <property type="match status" value="1"/>
</dbReference>
<keyword evidence="1" id="KW-1133">Transmembrane helix</keyword>
<keyword evidence="4" id="KW-1185">Reference proteome</keyword>
<dbReference type="PANTHER" id="PTHR45138">
    <property type="entry name" value="REGULATORY COMPONENTS OF SENSORY TRANSDUCTION SYSTEM"/>
    <property type="match status" value="1"/>
</dbReference>
<dbReference type="OrthoDB" id="23692at2"/>
<feature type="transmembrane region" description="Helical" evidence="1">
    <location>
        <begin position="120"/>
        <end position="141"/>
    </location>
</feature>
<sequence>MTVLPRAWALATMPRPARHFVLAVDALYLMALIAGGMRTSFRTTDLVTAGVLTGLAIVSIETSLRFVWHRPHGGGSTNDLLAVWTLPVALLLPPLYSALVVVPVLLFTQVRVVRRAPVKLIFSIASTGIAGFVAASVHEAYFGSGTVWTPETLVGSPRALAATASCVLVRYVVNLLLVGQVVALTKPKTSPFALLKNRENLGISAAEACTGVLVALACATALYAVPLAIPPVLVFQRTLLIAELRHAARTDPKTGLANAAYWREVAEREIARARSGGESVAILLVDVDHFKAVNDRFGHLIGDDVLRAVAGGLTHGLRPRDFVGRFGGEEFVILLAGSDLEQAAVAAERVRQHIAHLTVDTPLHGDPVSVTVSVGVAAFRENGHSVLELLDAADAALYEAKRAGRNCVRVATGVRQQVLDLTGDTPRLIDLRTERQPIVD</sequence>
<dbReference type="eggNOG" id="COG3706">
    <property type="taxonomic scope" value="Bacteria"/>
</dbReference>
<accession>A0LU23</accession>
<proteinExistence type="predicted"/>
<protein>
    <submittedName>
        <fullName evidence="3">Diguanylate cyclase</fullName>
    </submittedName>
</protein>
<dbReference type="Proteomes" id="UP000008221">
    <property type="component" value="Chromosome"/>
</dbReference>
<evidence type="ECO:0000313" key="3">
    <source>
        <dbReference type="EMBL" id="ABK52933.1"/>
    </source>
</evidence>
<dbReference type="InParanoid" id="A0LU23"/>
<dbReference type="SUPFAM" id="SSF55073">
    <property type="entry name" value="Nucleotide cyclase"/>
    <property type="match status" value="1"/>
</dbReference>
<dbReference type="GO" id="GO:0043709">
    <property type="term" value="P:cell adhesion involved in single-species biofilm formation"/>
    <property type="evidence" value="ECO:0007669"/>
    <property type="project" value="TreeGrafter"/>
</dbReference>
<dbReference type="FunFam" id="3.30.70.270:FF:000001">
    <property type="entry name" value="Diguanylate cyclase domain protein"/>
    <property type="match status" value="1"/>
</dbReference>
<evidence type="ECO:0000259" key="2">
    <source>
        <dbReference type="PROSITE" id="PS50887"/>
    </source>
</evidence>
<keyword evidence="1" id="KW-0472">Membrane</keyword>
<dbReference type="Gene3D" id="3.30.70.270">
    <property type="match status" value="1"/>
</dbReference>
<dbReference type="InterPro" id="IPR000160">
    <property type="entry name" value="GGDEF_dom"/>
</dbReference>
<dbReference type="GO" id="GO:1902201">
    <property type="term" value="P:negative regulation of bacterial-type flagellum-dependent cell motility"/>
    <property type="evidence" value="ECO:0007669"/>
    <property type="project" value="TreeGrafter"/>
</dbReference>
<dbReference type="AlphaFoldDB" id="A0LU23"/>
<evidence type="ECO:0000256" key="1">
    <source>
        <dbReference type="SAM" id="Phobius"/>
    </source>
</evidence>
<reference evidence="3 4" key="1">
    <citation type="journal article" date="2009" name="Genome Res.">
        <title>Complete genome of the cellulolytic thermophile Acidothermus cellulolyticus 11B provides insights into its ecophysiological and evolutionary adaptations.</title>
        <authorList>
            <person name="Barabote R.D."/>
            <person name="Xie G."/>
            <person name="Leu D.H."/>
            <person name="Normand P."/>
            <person name="Necsulea A."/>
            <person name="Daubin V."/>
            <person name="Medigue C."/>
            <person name="Adney W.S."/>
            <person name="Xu X.C."/>
            <person name="Lapidus A."/>
            <person name="Parales R.E."/>
            <person name="Detter C."/>
            <person name="Pujic P."/>
            <person name="Bruce D."/>
            <person name="Lavire C."/>
            <person name="Challacombe J.F."/>
            <person name="Brettin T.S."/>
            <person name="Berry A.M."/>
        </authorList>
    </citation>
    <scope>NUCLEOTIDE SEQUENCE [LARGE SCALE GENOMIC DNA]</scope>
    <source>
        <strain evidence="4">ATCC 43068 / DSM 8971 / 11B</strain>
    </source>
</reference>
<dbReference type="CDD" id="cd01949">
    <property type="entry name" value="GGDEF"/>
    <property type="match status" value="1"/>
</dbReference>
<dbReference type="RefSeq" id="WP_011719996.1">
    <property type="nucleotide sequence ID" value="NC_008578.1"/>
</dbReference>
<feature type="transmembrane region" description="Helical" evidence="1">
    <location>
        <begin position="205"/>
        <end position="229"/>
    </location>
</feature>
<feature type="transmembrane region" description="Helical" evidence="1">
    <location>
        <begin position="20"/>
        <end position="37"/>
    </location>
</feature>
<name>A0LU23_ACIC1</name>
<gene>
    <name evidence="3" type="ordered locus">Acel_1161</name>
</gene>
<feature type="domain" description="GGDEF" evidence="2">
    <location>
        <begin position="278"/>
        <end position="413"/>
    </location>
</feature>
<dbReference type="GO" id="GO:0052621">
    <property type="term" value="F:diguanylate cyclase activity"/>
    <property type="evidence" value="ECO:0007669"/>
    <property type="project" value="TreeGrafter"/>
</dbReference>
<dbReference type="STRING" id="351607.Acel_1161"/>
<feature type="transmembrane region" description="Helical" evidence="1">
    <location>
        <begin position="49"/>
        <end position="68"/>
    </location>
</feature>
<dbReference type="PROSITE" id="PS50887">
    <property type="entry name" value="GGDEF"/>
    <property type="match status" value="1"/>
</dbReference>
<feature type="transmembrane region" description="Helical" evidence="1">
    <location>
        <begin position="161"/>
        <end position="184"/>
    </location>
</feature>
<dbReference type="InterPro" id="IPR050469">
    <property type="entry name" value="Diguanylate_Cyclase"/>
</dbReference>
<dbReference type="InterPro" id="IPR043128">
    <property type="entry name" value="Rev_trsase/Diguanyl_cyclase"/>
</dbReference>
<dbReference type="NCBIfam" id="TIGR00254">
    <property type="entry name" value="GGDEF"/>
    <property type="match status" value="1"/>
</dbReference>
<dbReference type="HOGENOM" id="CLU_000445_11_0_11"/>
<evidence type="ECO:0000313" key="4">
    <source>
        <dbReference type="Proteomes" id="UP000008221"/>
    </source>
</evidence>